<dbReference type="Pfam" id="PF00924">
    <property type="entry name" value="MS_channel_2nd"/>
    <property type="match status" value="1"/>
</dbReference>
<dbReference type="SUPFAM" id="SSF50182">
    <property type="entry name" value="Sm-like ribonucleoproteins"/>
    <property type="match status" value="1"/>
</dbReference>
<feature type="transmembrane region" description="Helical" evidence="7">
    <location>
        <begin position="71"/>
        <end position="87"/>
    </location>
</feature>
<sequence>MTFIVNNVMPALVAVCAGFFLGPIAKQLVIGLSKNAPDKGVMTFLGSCSSILIKAIAVIIALSFLGVDTSVLVGGLSALGLGVSLALKENMANVAGGVQILFTKPFEIGDVICFEDTEGQVTRIEMMFTVIRTYDNQDMIVPNSKLVSSTVINYTDEEKRRIHIQLPVSVKADLQTCKEAFEPVLQENERVLKFEPMQVVIDSFDEKAIILGVYAWVKNDDYWPTLCVLNENLQKKRLACGIEPVTDLISVRDLPQPVSGSETQPSEE</sequence>
<feature type="transmembrane region" description="Helical" evidence="7">
    <location>
        <begin position="44"/>
        <end position="65"/>
    </location>
</feature>
<dbReference type="InterPro" id="IPR010920">
    <property type="entry name" value="LSM_dom_sf"/>
</dbReference>
<dbReference type="SUPFAM" id="SSF82689">
    <property type="entry name" value="Mechanosensitive channel protein MscS (YggB), C-terminal domain"/>
    <property type="match status" value="1"/>
</dbReference>
<dbReference type="Pfam" id="PF21088">
    <property type="entry name" value="MS_channel_1st"/>
    <property type="match status" value="1"/>
</dbReference>
<dbReference type="RefSeq" id="WP_183327931.1">
    <property type="nucleotide sequence ID" value="NZ_JACHHK010000003.1"/>
</dbReference>
<keyword evidence="5 7" id="KW-1133">Transmembrane helix</keyword>
<gene>
    <name evidence="10" type="ORF">HNQ47_000876</name>
</gene>
<dbReference type="Gene3D" id="1.10.287.1260">
    <property type="match status" value="1"/>
</dbReference>
<reference evidence="10 11" key="1">
    <citation type="submission" date="2020-08" db="EMBL/GenBank/DDBJ databases">
        <title>Genomic Encyclopedia of Type Strains, Phase IV (KMG-IV): sequencing the most valuable type-strain genomes for metagenomic binning, comparative biology and taxonomic classification.</title>
        <authorList>
            <person name="Goeker M."/>
        </authorList>
    </citation>
    <scope>NUCLEOTIDE SEQUENCE [LARGE SCALE GENOMIC DNA]</scope>
    <source>
        <strain evidence="10 11">DSM 25799</strain>
    </source>
</reference>
<dbReference type="InterPro" id="IPR006685">
    <property type="entry name" value="MscS_channel_2nd"/>
</dbReference>
<accession>A0A7W8CWF1</accession>
<evidence type="ECO:0000256" key="5">
    <source>
        <dbReference type="ARBA" id="ARBA00022989"/>
    </source>
</evidence>
<dbReference type="AlphaFoldDB" id="A0A7W8CWF1"/>
<dbReference type="Gene3D" id="3.30.70.100">
    <property type="match status" value="1"/>
</dbReference>
<dbReference type="GO" id="GO:0005886">
    <property type="term" value="C:plasma membrane"/>
    <property type="evidence" value="ECO:0007669"/>
    <property type="project" value="UniProtKB-SubCell"/>
</dbReference>
<dbReference type="InterPro" id="IPR011014">
    <property type="entry name" value="MscS_channel_TM-2"/>
</dbReference>
<dbReference type="GO" id="GO:0008381">
    <property type="term" value="F:mechanosensitive monoatomic ion channel activity"/>
    <property type="evidence" value="ECO:0007669"/>
    <property type="project" value="InterPro"/>
</dbReference>
<proteinExistence type="inferred from homology"/>
<name>A0A7W8CWF1_9FIRM</name>
<evidence type="ECO:0000256" key="7">
    <source>
        <dbReference type="SAM" id="Phobius"/>
    </source>
</evidence>
<dbReference type="PANTHER" id="PTHR30221:SF1">
    <property type="entry name" value="SMALL-CONDUCTANCE MECHANOSENSITIVE CHANNEL"/>
    <property type="match status" value="1"/>
</dbReference>
<dbReference type="InterPro" id="IPR045275">
    <property type="entry name" value="MscS_archaea/bacteria_type"/>
</dbReference>
<dbReference type="SUPFAM" id="SSF82861">
    <property type="entry name" value="Mechanosensitive channel protein MscS (YggB), transmembrane region"/>
    <property type="match status" value="1"/>
</dbReference>
<dbReference type="EMBL" id="JACHHK010000003">
    <property type="protein sequence ID" value="MBB5182856.1"/>
    <property type="molecule type" value="Genomic_DNA"/>
</dbReference>
<evidence type="ECO:0000256" key="1">
    <source>
        <dbReference type="ARBA" id="ARBA00004651"/>
    </source>
</evidence>
<feature type="transmembrane region" description="Helical" evidence="7">
    <location>
        <begin position="12"/>
        <end position="32"/>
    </location>
</feature>
<evidence type="ECO:0000256" key="6">
    <source>
        <dbReference type="ARBA" id="ARBA00023136"/>
    </source>
</evidence>
<dbReference type="InterPro" id="IPR023408">
    <property type="entry name" value="MscS_beta-dom_sf"/>
</dbReference>
<feature type="domain" description="Mechanosensitive ion channel transmembrane helices 2/3" evidence="9">
    <location>
        <begin position="49"/>
        <end position="88"/>
    </location>
</feature>
<evidence type="ECO:0000313" key="11">
    <source>
        <dbReference type="Proteomes" id="UP000539953"/>
    </source>
</evidence>
<keyword evidence="6 7" id="KW-0472">Membrane</keyword>
<comment type="similarity">
    <text evidence="2">Belongs to the MscS (TC 1.A.23) family.</text>
</comment>
<keyword evidence="3" id="KW-1003">Cell membrane</keyword>
<feature type="domain" description="Mechanosensitive ion channel MscS" evidence="8">
    <location>
        <begin position="92"/>
        <end position="155"/>
    </location>
</feature>
<evidence type="ECO:0000256" key="4">
    <source>
        <dbReference type="ARBA" id="ARBA00022692"/>
    </source>
</evidence>
<dbReference type="Proteomes" id="UP000539953">
    <property type="component" value="Unassembled WGS sequence"/>
</dbReference>
<protein>
    <submittedName>
        <fullName evidence="10">Small conductance mechanosensitive channel</fullName>
    </submittedName>
</protein>
<evidence type="ECO:0000256" key="2">
    <source>
        <dbReference type="ARBA" id="ARBA00008017"/>
    </source>
</evidence>
<dbReference type="PANTHER" id="PTHR30221">
    <property type="entry name" value="SMALL-CONDUCTANCE MECHANOSENSITIVE CHANNEL"/>
    <property type="match status" value="1"/>
</dbReference>
<keyword evidence="11" id="KW-1185">Reference proteome</keyword>
<organism evidence="10 11">
    <name type="scientific">Catenisphaera adipataccumulans</name>
    <dbReference type="NCBI Taxonomy" id="700500"/>
    <lineage>
        <taxon>Bacteria</taxon>
        <taxon>Bacillati</taxon>
        <taxon>Bacillota</taxon>
        <taxon>Erysipelotrichia</taxon>
        <taxon>Erysipelotrichales</taxon>
        <taxon>Erysipelotrichaceae</taxon>
        <taxon>Catenisphaera</taxon>
    </lineage>
</organism>
<comment type="caution">
    <text evidence="10">The sequence shown here is derived from an EMBL/GenBank/DDBJ whole genome shotgun (WGS) entry which is preliminary data.</text>
</comment>
<keyword evidence="4 7" id="KW-0812">Transmembrane</keyword>
<comment type="subcellular location">
    <subcellularLocation>
        <location evidence="1">Cell membrane</location>
        <topology evidence="1">Multi-pass membrane protein</topology>
    </subcellularLocation>
</comment>
<evidence type="ECO:0000259" key="8">
    <source>
        <dbReference type="Pfam" id="PF00924"/>
    </source>
</evidence>
<evidence type="ECO:0000313" key="10">
    <source>
        <dbReference type="EMBL" id="MBB5182856.1"/>
    </source>
</evidence>
<dbReference type="InterPro" id="IPR011066">
    <property type="entry name" value="MscS_channel_C_sf"/>
</dbReference>
<evidence type="ECO:0000259" key="9">
    <source>
        <dbReference type="Pfam" id="PF21088"/>
    </source>
</evidence>
<dbReference type="Gene3D" id="2.30.30.60">
    <property type="match status" value="1"/>
</dbReference>
<dbReference type="InterPro" id="IPR049142">
    <property type="entry name" value="MS_channel_1st"/>
</dbReference>
<evidence type="ECO:0000256" key="3">
    <source>
        <dbReference type="ARBA" id="ARBA00022475"/>
    </source>
</evidence>